<dbReference type="EMBL" id="JAMRDG010000002">
    <property type="protein sequence ID" value="KAJ3684112.1"/>
    <property type="molecule type" value="Genomic_DNA"/>
</dbReference>
<evidence type="ECO:0000256" key="4">
    <source>
        <dbReference type="ARBA" id="ARBA00022448"/>
    </source>
</evidence>
<proteinExistence type="inferred from homology"/>
<dbReference type="InterPro" id="IPR050794">
    <property type="entry name" value="CPA2_transporter"/>
</dbReference>
<feature type="transmembrane region" description="Helical" evidence="13">
    <location>
        <begin position="298"/>
        <end position="316"/>
    </location>
</feature>
<organism evidence="17 18">
    <name type="scientific">Rhynchospora tenuis</name>
    <dbReference type="NCBI Taxonomy" id="198213"/>
    <lineage>
        <taxon>Eukaryota</taxon>
        <taxon>Viridiplantae</taxon>
        <taxon>Streptophyta</taxon>
        <taxon>Embryophyta</taxon>
        <taxon>Tracheophyta</taxon>
        <taxon>Spermatophyta</taxon>
        <taxon>Magnoliopsida</taxon>
        <taxon>Liliopsida</taxon>
        <taxon>Poales</taxon>
        <taxon>Cyperaceae</taxon>
        <taxon>Cyperoideae</taxon>
        <taxon>Rhynchosporeae</taxon>
        <taxon>Rhynchospora</taxon>
    </lineage>
</organism>
<dbReference type="GO" id="GO:0009941">
    <property type="term" value="C:chloroplast envelope"/>
    <property type="evidence" value="ECO:0007669"/>
    <property type="project" value="UniProtKB-SubCell"/>
</dbReference>
<gene>
    <name evidence="17" type="ORF">LUZ61_013276</name>
</gene>
<evidence type="ECO:0000256" key="13">
    <source>
        <dbReference type="SAM" id="Phobius"/>
    </source>
</evidence>
<evidence type="ECO:0000256" key="10">
    <source>
        <dbReference type="ARBA" id="ARBA00023136"/>
    </source>
</evidence>
<evidence type="ECO:0000256" key="11">
    <source>
        <dbReference type="ARBA" id="ARBA00038341"/>
    </source>
</evidence>
<name>A0AAD5Z1K7_9POAL</name>
<feature type="domain" description="Cation/H+ exchanger transmembrane" evidence="14">
    <location>
        <begin position="56"/>
        <end position="438"/>
    </location>
</feature>
<feature type="transmembrane region" description="Helical" evidence="13">
    <location>
        <begin position="274"/>
        <end position="292"/>
    </location>
</feature>
<protein>
    <recommendedName>
        <fullName evidence="19">Cation/H+ exchanger domain-containing protein</fullName>
    </recommendedName>
</protein>
<keyword evidence="9" id="KW-0406">Ion transport</keyword>
<accession>A0AAD5Z1K7</accession>
<evidence type="ECO:0000256" key="9">
    <source>
        <dbReference type="ARBA" id="ARBA00023065"/>
    </source>
</evidence>
<comment type="caution">
    <text evidence="17">The sequence shown here is derived from an EMBL/GenBank/DDBJ whole genome shotgun (WGS) entry which is preliminary data.</text>
</comment>
<dbReference type="GO" id="GO:0015297">
    <property type="term" value="F:antiporter activity"/>
    <property type="evidence" value="ECO:0007669"/>
    <property type="project" value="InterPro"/>
</dbReference>
<evidence type="ECO:0008006" key="19">
    <source>
        <dbReference type="Google" id="ProtNLM"/>
    </source>
</evidence>
<dbReference type="PANTHER" id="PTHR32468">
    <property type="entry name" value="CATION/H + ANTIPORTER"/>
    <property type="match status" value="1"/>
</dbReference>
<dbReference type="AlphaFoldDB" id="A0AAD5Z1K7"/>
<feature type="transmembrane region" description="Helical" evidence="13">
    <location>
        <begin position="137"/>
        <end position="159"/>
    </location>
</feature>
<evidence type="ECO:0000256" key="1">
    <source>
        <dbReference type="ARBA" id="ARBA00003198"/>
    </source>
</evidence>
<feature type="domain" description="Cation/H(+) antiporter C-terminal" evidence="16">
    <location>
        <begin position="638"/>
        <end position="779"/>
    </location>
</feature>
<reference evidence="17 18" key="1">
    <citation type="journal article" date="2022" name="Cell">
        <title>Repeat-based holocentromeres influence genome architecture and karyotype evolution.</title>
        <authorList>
            <person name="Hofstatter P.G."/>
            <person name="Thangavel G."/>
            <person name="Lux T."/>
            <person name="Neumann P."/>
            <person name="Vondrak T."/>
            <person name="Novak P."/>
            <person name="Zhang M."/>
            <person name="Costa L."/>
            <person name="Castellani M."/>
            <person name="Scott A."/>
            <person name="Toegelov H."/>
            <person name="Fuchs J."/>
            <person name="Mata-Sucre Y."/>
            <person name="Dias Y."/>
            <person name="Vanzela A.L.L."/>
            <person name="Huettel B."/>
            <person name="Almeida C.C.S."/>
            <person name="Simkova H."/>
            <person name="Souza G."/>
            <person name="Pedrosa-Harand A."/>
            <person name="Macas J."/>
            <person name="Mayer K.F.X."/>
            <person name="Houben A."/>
            <person name="Marques A."/>
        </authorList>
    </citation>
    <scope>NUCLEOTIDE SEQUENCE [LARGE SCALE GENOMIC DNA]</scope>
    <source>
        <strain evidence="17">RhyTen1mFocal</strain>
    </source>
</reference>
<evidence type="ECO:0000259" key="16">
    <source>
        <dbReference type="Pfam" id="PF23259"/>
    </source>
</evidence>
<keyword evidence="5" id="KW-0633">Potassium transport</keyword>
<evidence type="ECO:0000256" key="5">
    <source>
        <dbReference type="ARBA" id="ARBA00022538"/>
    </source>
</evidence>
<keyword evidence="7" id="KW-0630">Potassium</keyword>
<dbReference type="Pfam" id="PF00999">
    <property type="entry name" value="Na_H_Exchanger"/>
    <property type="match status" value="1"/>
</dbReference>
<keyword evidence="18" id="KW-1185">Reference proteome</keyword>
<dbReference type="InterPro" id="IPR038770">
    <property type="entry name" value="Na+/solute_symporter_sf"/>
</dbReference>
<dbReference type="Pfam" id="PF23259">
    <property type="entry name" value="CHX17_C"/>
    <property type="match status" value="1"/>
</dbReference>
<comment type="subcellular location">
    <subcellularLocation>
        <location evidence="3">Membrane</location>
        <topology evidence="3">Multi-pass membrane protein</topology>
    </subcellularLocation>
    <subcellularLocation>
        <location evidence="2">Plastid</location>
        <location evidence="2">Chloroplast envelope</location>
    </subcellularLocation>
</comment>
<feature type="transmembrane region" description="Helical" evidence="13">
    <location>
        <begin position="242"/>
        <end position="265"/>
    </location>
</feature>
<dbReference type="GO" id="GO:1902600">
    <property type="term" value="P:proton transmembrane transport"/>
    <property type="evidence" value="ECO:0007669"/>
    <property type="project" value="InterPro"/>
</dbReference>
<evidence type="ECO:0000256" key="3">
    <source>
        <dbReference type="ARBA" id="ARBA00004141"/>
    </source>
</evidence>
<dbReference type="Gene3D" id="1.20.1530.20">
    <property type="match status" value="1"/>
</dbReference>
<comment type="similarity">
    <text evidence="11">Belongs to the monovalent cation:proton antiporter 2 (CPA2) transporter (TC 2.A.37) family. CHX (TC 2.A.37.4) subfamily.</text>
</comment>
<dbReference type="Proteomes" id="UP001210211">
    <property type="component" value="Unassembled WGS sequence"/>
</dbReference>
<evidence type="ECO:0000256" key="8">
    <source>
        <dbReference type="ARBA" id="ARBA00022989"/>
    </source>
</evidence>
<keyword evidence="10 13" id="KW-0472">Membrane</keyword>
<evidence type="ECO:0000256" key="6">
    <source>
        <dbReference type="ARBA" id="ARBA00022692"/>
    </source>
</evidence>
<feature type="region of interest" description="Disordered" evidence="12">
    <location>
        <begin position="797"/>
        <end position="819"/>
    </location>
</feature>
<evidence type="ECO:0000256" key="7">
    <source>
        <dbReference type="ARBA" id="ARBA00022958"/>
    </source>
</evidence>
<feature type="transmembrane region" description="Helical" evidence="13">
    <location>
        <begin position="37"/>
        <end position="56"/>
    </location>
</feature>
<dbReference type="Pfam" id="PF23256">
    <property type="entry name" value="CHX17_2nd"/>
    <property type="match status" value="1"/>
</dbReference>
<feature type="transmembrane region" description="Helical" evidence="13">
    <location>
        <begin position="108"/>
        <end position="125"/>
    </location>
</feature>
<feature type="transmembrane region" description="Helical" evidence="13">
    <location>
        <begin position="328"/>
        <end position="345"/>
    </location>
</feature>
<keyword evidence="6 13" id="KW-0812">Transmembrane</keyword>
<comment type="function">
    <text evidence="1">May function as sodium-coupled metabolite transporter across the chloroplast envelope.</text>
</comment>
<feature type="transmembrane region" description="Helical" evidence="13">
    <location>
        <begin position="389"/>
        <end position="408"/>
    </location>
</feature>
<feature type="domain" description="Cation/H(+) antiporter central" evidence="15">
    <location>
        <begin position="498"/>
        <end position="623"/>
    </location>
</feature>
<evidence type="ECO:0000259" key="14">
    <source>
        <dbReference type="Pfam" id="PF00999"/>
    </source>
</evidence>
<dbReference type="InterPro" id="IPR057290">
    <property type="entry name" value="CHX17_C"/>
</dbReference>
<feature type="transmembrane region" description="Helical" evidence="13">
    <location>
        <begin position="420"/>
        <end position="443"/>
    </location>
</feature>
<dbReference type="InterPro" id="IPR057291">
    <property type="entry name" value="CHX17_2nd"/>
</dbReference>
<evidence type="ECO:0000259" key="15">
    <source>
        <dbReference type="Pfam" id="PF23256"/>
    </source>
</evidence>
<dbReference type="GO" id="GO:0012505">
    <property type="term" value="C:endomembrane system"/>
    <property type="evidence" value="ECO:0007669"/>
    <property type="project" value="TreeGrafter"/>
</dbReference>
<dbReference type="PANTHER" id="PTHR32468:SF30">
    <property type="entry name" value="OS12G0109150 PROTEIN"/>
    <property type="match status" value="1"/>
</dbReference>
<dbReference type="GO" id="GO:0006813">
    <property type="term" value="P:potassium ion transport"/>
    <property type="evidence" value="ECO:0007669"/>
    <property type="project" value="UniProtKB-KW"/>
</dbReference>
<evidence type="ECO:0000256" key="12">
    <source>
        <dbReference type="SAM" id="MobiDB-lite"/>
    </source>
</evidence>
<evidence type="ECO:0000256" key="2">
    <source>
        <dbReference type="ARBA" id="ARBA00004119"/>
    </source>
</evidence>
<dbReference type="GO" id="GO:0006885">
    <property type="term" value="P:regulation of pH"/>
    <property type="evidence" value="ECO:0007669"/>
    <property type="project" value="TreeGrafter"/>
</dbReference>
<feature type="transmembrane region" description="Helical" evidence="13">
    <location>
        <begin position="205"/>
        <end position="230"/>
    </location>
</feature>
<evidence type="ECO:0000313" key="17">
    <source>
        <dbReference type="EMBL" id="KAJ3684112.1"/>
    </source>
</evidence>
<dbReference type="InterPro" id="IPR006153">
    <property type="entry name" value="Cation/H_exchanger_TM"/>
</dbReference>
<keyword evidence="4" id="KW-0813">Transport</keyword>
<sequence length="819" mass="90264">MSLKNSSGFNPAAVKPFTEACYDNNLVNSQGIFLGDIPIRFALPLLLLELSIIFIFSSTANFLLKRLGVPRVVTQLLVGIVLGPSVLGQSRQFRILMFPERGMYLLENLSLIALILFLFSISVRTDLGLLRRPARSAVAVGFAGSVLPLALALVLFYTMRDSFPVDLQRTTLVAELVIRLSLSSFPVVADALAELNLLSSDLGRIAVSASLVTDVCSWVLKVLFFAAILFTRANSPASAFEVVASFVAFLIILFVFLRPTVVWIIQKKTPPGELIGEGYFVGLMIIALLSALTTEVLGFKYMLGPVMLGLVLPGGMPLGRTLTEHLDSFFTSIFLPVYVVLAGYRTDLMELNKASRWTLLELITFLCFVGKLIGSLAAGVFYKMSVRDAFCLGLMLNIKGVIEIAFINNWGDSQKATAQHFSVLILSMMIVTTVTTPLIKYLYNPSARIVATKRRTIEHAKRNSAFRMLVCLHTEEHVAPVLDLLEAISPSSTNPITLNVLHLSDLSGDTSSFLRMYRRPRDRGTFSAADRIVNAFRYFEQNRNYELGSLSIQPFVSSCPYNTMHNDICSLALRCKSRLIVLPFHKQSDGARETSKQSLQMVNRLVMDIAPCSVAILVDRSIPAGSTYAHTTSLFQHIGVYFLGGPDDRDALSIGSRMGLIRNAHLTVVRILLSSDEDINKRDPQDERFMAGVKKQHASNERAVFMERFVDDGEGTSAIVSSMSEKFDLVIVGRRKRQEQSPLTSGLAEWSECTELGVLGDMLATLDGEQVSIMVVQQHVWLSRDETAVEVPENVAGDATDARTIGDGSNDHLLPPGRI</sequence>
<dbReference type="GO" id="GO:0016020">
    <property type="term" value="C:membrane"/>
    <property type="evidence" value="ECO:0007669"/>
    <property type="project" value="UniProtKB-SubCell"/>
</dbReference>
<keyword evidence="8 13" id="KW-1133">Transmembrane helix</keyword>
<feature type="transmembrane region" description="Helical" evidence="13">
    <location>
        <begin position="68"/>
        <end position="88"/>
    </location>
</feature>
<evidence type="ECO:0000313" key="18">
    <source>
        <dbReference type="Proteomes" id="UP001210211"/>
    </source>
</evidence>
<feature type="transmembrane region" description="Helical" evidence="13">
    <location>
        <begin position="357"/>
        <end position="382"/>
    </location>
</feature>